<gene>
    <name evidence="1" type="primary">hspA-1</name>
    <name evidence="1" type="ORF">DSO57_1036199</name>
</gene>
<reference evidence="1" key="1">
    <citation type="submission" date="2022-04" db="EMBL/GenBank/DDBJ databases">
        <title>Genome of the entomopathogenic fungus Entomophthora muscae.</title>
        <authorList>
            <person name="Elya C."/>
            <person name="Lovett B.R."/>
            <person name="Lee E."/>
            <person name="Macias A.M."/>
            <person name="Hajek A.E."/>
            <person name="De Bivort B.L."/>
            <person name="Kasson M.T."/>
            <person name="De Fine Licht H.H."/>
            <person name="Stajich J.E."/>
        </authorList>
    </citation>
    <scope>NUCLEOTIDE SEQUENCE</scope>
    <source>
        <strain evidence="1">Berkeley</strain>
    </source>
</reference>
<proteinExistence type="predicted"/>
<keyword evidence="2" id="KW-1185">Reference proteome</keyword>
<organism evidence="1 2">
    <name type="scientific">Entomophthora muscae</name>
    <dbReference type="NCBI Taxonomy" id="34485"/>
    <lineage>
        <taxon>Eukaryota</taxon>
        <taxon>Fungi</taxon>
        <taxon>Fungi incertae sedis</taxon>
        <taxon>Zoopagomycota</taxon>
        <taxon>Entomophthoromycotina</taxon>
        <taxon>Entomophthoromycetes</taxon>
        <taxon>Entomophthorales</taxon>
        <taxon>Entomophthoraceae</taxon>
        <taxon>Entomophthora</taxon>
    </lineage>
</organism>
<keyword evidence="1" id="KW-0346">Stress response</keyword>
<protein>
    <submittedName>
        <fullName evidence="1">Heat shock 70 kDa protein 1A</fullName>
    </submittedName>
</protein>
<evidence type="ECO:0000313" key="1">
    <source>
        <dbReference type="EMBL" id="KAJ9087141.1"/>
    </source>
</evidence>
<dbReference type="EMBL" id="QTSX02000340">
    <property type="protein sequence ID" value="KAJ9087141.1"/>
    <property type="molecule type" value="Genomic_DNA"/>
</dbReference>
<comment type="caution">
    <text evidence="1">The sequence shown here is derived from an EMBL/GenBank/DDBJ whole genome shotgun (WGS) entry which is preliminary data.</text>
</comment>
<accession>A0ACC2UK43</accession>
<evidence type="ECO:0000313" key="2">
    <source>
        <dbReference type="Proteomes" id="UP001165960"/>
    </source>
</evidence>
<name>A0ACC2UK43_9FUNG</name>
<sequence>MEYNLQPNYYSTGFDMPFFFYFEDPRLRGTHDDNASAESTQSRNSASRHQRQKNASSSENTQRNSSTKWPPADILEYSDKYIVEVEIPGFQKKDISIDFEANCKILTVKGAWMTQHGNDMDKGMLVTCEEESDGIMKVSLTSSASSANFPIEVLGERRAERNFRRSFLIKERINVDGISASTDNGILTILIPKASEERNHRININ</sequence>
<dbReference type="Proteomes" id="UP001165960">
    <property type="component" value="Unassembled WGS sequence"/>
</dbReference>